<feature type="region of interest" description="Disordered" evidence="1">
    <location>
        <begin position="746"/>
        <end position="774"/>
    </location>
</feature>
<dbReference type="OrthoDB" id="289721at2759"/>
<dbReference type="GO" id="GO:0005096">
    <property type="term" value="F:GTPase activator activity"/>
    <property type="evidence" value="ECO:0007669"/>
    <property type="project" value="TreeGrafter"/>
</dbReference>
<dbReference type="SMART" id="SM00164">
    <property type="entry name" value="TBC"/>
    <property type="match status" value="1"/>
</dbReference>
<dbReference type="EMBL" id="KB932203">
    <property type="protein sequence ID" value="KCV70896.1"/>
    <property type="molecule type" value="Genomic_DNA"/>
</dbReference>
<dbReference type="AlphaFoldDB" id="A0A058Z9V4"/>
<feature type="region of interest" description="Disordered" evidence="1">
    <location>
        <begin position="473"/>
        <end position="582"/>
    </location>
</feature>
<organism evidence="3">
    <name type="scientific">Fonticula alba</name>
    <name type="common">Slime mold</name>
    <dbReference type="NCBI Taxonomy" id="691883"/>
    <lineage>
        <taxon>Eukaryota</taxon>
        <taxon>Rotosphaerida</taxon>
        <taxon>Fonticulaceae</taxon>
        <taxon>Fonticula</taxon>
    </lineage>
</organism>
<dbReference type="Gene3D" id="1.10.472.80">
    <property type="entry name" value="Ypt/Rab-GAP domain of gyp1p, domain 3"/>
    <property type="match status" value="1"/>
</dbReference>
<dbReference type="PANTHER" id="PTHR47219">
    <property type="entry name" value="RAB GTPASE-ACTIVATING PROTEIN 1-LIKE"/>
    <property type="match status" value="1"/>
</dbReference>
<dbReference type="Proteomes" id="UP000030693">
    <property type="component" value="Unassembled WGS sequence"/>
</dbReference>
<protein>
    <recommendedName>
        <fullName evidence="2">Rab-GAP TBC domain-containing protein</fullName>
    </recommendedName>
</protein>
<feature type="domain" description="Rab-GAP TBC" evidence="2">
    <location>
        <begin position="174"/>
        <end position="461"/>
    </location>
</feature>
<dbReference type="RefSeq" id="XP_009494019.1">
    <property type="nucleotide sequence ID" value="XM_009495744.1"/>
</dbReference>
<dbReference type="Pfam" id="PF00566">
    <property type="entry name" value="RabGAP-TBC"/>
    <property type="match status" value="1"/>
</dbReference>
<dbReference type="GeneID" id="20526568"/>
<dbReference type="SUPFAM" id="SSF47923">
    <property type="entry name" value="Ypt/Rab-GAP domain of gyp1p"/>
    <property type="match status" value="2"/>
</dbReference>
<evidence type="ECO:0000256" key="1">
    <source>
        <dbReference type="SAM" id="MobiDB-lite"/>
    </source>
</evidence>
<dbReference type="InterPro" id="IPR035969">
    <property type="entry name" value="Rab-GAP_TBC_sf"/>
</dbReference>
<accession>A0A058Z9V4</accession>
<dbReference type="InterPro" id="IPR000195">
    <property type="entry name" value="Rab-GAP-TBC_dom"/>
</dbReference>
<keyword evidence="4" id="KW-1185">Reference proteome</keyword>
<reference evidence="3" key="1">
    <citation type="submission" date="2013-04" db="EMBL/GenBank/DDBJ databases">
        <title>The Genome Sequence of Fonticula alba ATCC 38817.</title>
        <authorList>
            <consortium name="The Broad Institute Genomics Platform"/>
            <person name="Russ C."/>
            <person name="Cuomo C."/>
            <person name="Burger G."/>
            <person name="Gray M.W."/>
            <person name="Holland P.W.H."/>
            <person name="King N."/>
            <person name="Lang F.B.F."/>
            <person name="Roger A.J."/>
            <person name="Ruiz-Trillo I."/>
            <person name="Brown M."/>
            <person name="Walker B."/>
            <person name="Young S."/>
            <person name="Zeng Q."/>
            <person name="Gargeya S."/>
            <person name="Fitzgerald M."/>
            <person name="Haas B."/>
            <person name="Abouelleil A."/>
            <person name="Allen A.W."/>
            <person name="Alvarado L."/>
            <person name="Arachchi H.M."/>
            <person name="Berlin A.M."/>
            <person name="Chapman S.B."/>
            <person name="Gainer-Dewar J."/>
            <person name="Goldberg J."/>
            <person name="Griggs A."/>
            <person name="Gujja S."/>
            <person name="Hansen M."/>
            <person name="Howarth C."/>
            <person name="Imamovic A."/>
            <person name="Ireland A."/>
            <person name="Larimer J."/>
            <person name="McCowan C."/>
            <person name="Murphy C."/>
            <person name="Pearson M."/>
            <person name="Poon T.W."/>
            <person name="Priest M."/>
            <person name="Roberts A."/>
            <person name="Saif S."/>
            <person name="Shea T."/>
            <person name="Sisk P."/>
            <person name="Sykes S."/>
            <person name="Wortman J."/>
            <person name="Nusbaum C."/>
            <person name="Birren B."/>
        </authorList>
    </citation>
    <scope>NUCLEOTIDE SEQUENCE [LARGE SCALE GENOMIC DNA]</scope>
    <source>
        <strain evidence="3">ATCC 38817</strain>
    </source>
</reference>
<dbReference type="PANTHER" id="PTHR47219:SF9">
    <property type="entry name" value="GTPASE ACTIVATING PROTEIN AND CENTROSOME-ASSOCIATED, ISOFORM B"/>
    <property type="match status" value="1"/>
</dbReference>
<dbReference type="STRING" id="691883.A0A058Z9V4"/>
<evidence type="ECO:0000313" key="3">
    <source>
        <dbReference type="EMBL" id="KCV70896.1"/>
    </source>
</evidence>
<sequence>MTPLEDAPGGAAPADTSPDASPRASASASATTAPGPDLLCEYNCSRLNSGPAWVEWLLSVPAGPGDLLAGQANNPGSDHAQFDLFPFGSSFPSYPAILPVRSAATRRLSRYRGDYALALVPAGGAEAGSGTSPPTTPGLPAPGPRFRRLVAPPGVWLERFLELARGDTGSRSVGIPEDIRALAWYSLSGSGKRRSHWYRGRLAEFHTAMRAARAAGPDFEAAFLEATRTQTEPTLFSTLLSTPAPGGRELEQDVEVPESIDRDIRRIRTNSYFDRRIGDNLSAISQVLQAYARYDRFTGYCQGMVYLACFSFAVFATPSIFDSLAPQGSGLSTSSSLASLDRLSISDPPGSPGPSDADPAALFRPVSENDRLCERTLWFFIGLMDNLGIKRLYDPSSPDMHSLLLRIDLRISKSMPQLHAHFVENSIISLLYALESVQTLFVSTLSPRACARVWDRILCEYAISGILSGMPAGQSPAAGSGGVSAAGAQQRRASAPVQRAASSPGLGGGGGRNSTSSSPPPPRHGTPGPLFDRPTRRPRTAVTPPLPPTAAPHLAADSPSPSDSLLLGRQSLDIRPPTSDPGYCEDTLTPLFSEAELSARAIRDDLEDDLALEANRCLPPERIAMRWIVDVVEAIVFIFKDQLQKMQIDEIRDFLRAALTGDSRMITDALLVGGVMPDGTRVIQQEQALLFRAIHLLRQGRRRRRRRGGIFGRLLFGHPTAEAQAAASQAAAASLVVGPPAPALLADSRSHSAPAGGTMGTGPGASADGASLLDDGDESLHADLLAYTFALAADGPAPAGADGGPAPRQDRPAGGGPLGMVVDRLLRSQQSLASVGPASMDESPSPAQQAASSESCRMM</sequence>
<feature type="compositionally biased region" description="Low complexity" evidence="1">
    <location>
        <begin position="551"/>
        <end position="567"/>
    </location>
</feature>
<dbReference type="PROSITE" id="PS50086">
    <property type="entry name" value="TBC_RABGAP"/>
    <property type="match status" value="1"/>
</dbReference>
<dbReference type="InterPro" id="IPR050302">
    <property type="entry name" value="Rab_GAP_TBC_domain"/>
</dbReference>
<feature type="compositionally biased region" description="Low complexity" evidence="1">
    <location>
        <begin position="485"/>
        <end position="496"/>
    </location>
</feature>
<proteinExistence type="predicted"/>
<dbReference type="GO" id="GO:0031267">
    <property type="term" value="F:small GTPase binding"/>
    <property type="evidence" value="ECO:0007669"/>
    <property type="project" value="TreeGrafter"/>
</dbReference>
<feature type="region of interest" description="Disordered" evidence="1">
    <location>
        <begin position="1"/>
        <end position="32"/>
    </location>
</feature>
<feature type="region of interest" description="Disordered" evidence="1">
    <location>
        <begin position="798"/>
        <end position="859"/>
    </location>
</feature>
<evidence type="ECO:0000259" key="2">
    <source>
        <dbReference type="PROSITE" id="PS50086"/>
    </source>
</evidence>
<gene>
    <name evidence="3" type="ORF">H696_01843</name>
</gene>
<evidence type="ECO:0000313" key="4">
    <source>
        <dbReference type="Proteomes" id="UP000030693"/>
    </source>
</evidence>
<name>A0A058Z9V4_FONAL</name>
<feature type="compositionally biased region" description="Low complexity" evidence="1">
    <location>
        <begin position="798"/>
        <end position="807"/>
    </location>
</feature>
<dbReference type="Gene3D" id="1.10.8.270">
    <property type="entry name" value="putative rabgap domain of human tbc1 domain family member 14 like domains"/>
    <property type="match status" value="1"/>
</dbReference>
<feature type="compositionally biased region" description="Low complexity" evidence="1">
    <location>
        <begin position="842"/>
        <end position="859"/>
    </location>
</feature>